<evidence type="ECO:0000313" key="2">
    <source>
        <dbReference type="Proteomes" id="UP001156441"/>
    </source>
</evidence>
<sequence length="109" mass="12089">MIIRTWRGWTDTADTAAAYEELLNGTIAPDIMRRRIAGLRELAVFRRAGEGGGAEHLTLMTFDDWDAVTEFAGPDPSASVVPAPARALLARHDEHSRHYELLQSHLPLP</sequence>
<organism evidence="1 2">
    <name type="scientific">Actinophytocola gossypii</name>
    <dbReference type="NCBI Taxonomy" id="2812003"/>
    <lineage>
        <taxon>Bacteria</taxon>
        <taxon>Bacillati</taxon>
        <taxon>Actinomycetota</taxon>
        <taxon>Actinomycetes</taxon>
        <taxon>Pseudonocardiales</taxon>
        <taxon>Pseudonocardiaceae</taxon>
    </lineage>
</organism>
<gene>
    <name evidence="1" type="ORF">JT362_15485</name>
</gene>
<name>A0ABT2J9I2_9PSEU</name>
<protein>
    <recommendedName>
        <fullName evidence="3">Antibiotic biosynthesis monooxygenase</fullName>
    </recommendedName>
</protein>
<reference evidence="1 2" key="1">
    <citation type="submission" date="2021-02" db="EMBL/GenBank/DDBJ databases">
        <title>Actinophytocola xerophila sp. nov., isolated from soil of cotton cropping field.</title>
        <authorList>
            <person name="Huang R."/>
            <person name="Chen X."/>
            <person name="Ge X."/>
            <person name="Liu W."/>
        </authorList>
    </citation>
    <scope>NUCLEOTIDE SEQUENCE [LARGE SCALE GENOMIC DNA]</scope>
    <source>
        <strain evidence="1 2">S1-96</strain>
    </source>
</reference>
<keyword evidence="2" id="KW-1185">Reference proteome</keyword>
<dbReference type="RefSeq" id="WP_260191924.1">
    <property type="nucleotide sequence ID" value="NZ_JAFFZE010000012.1"/>
</dbReference>
<evidence type="ECO:0000313" key="1">
    <source>
        <dbReference type="EMBL" id="MCT2584526.1"/>
    </source>
</evidence>
<dbReference type="EMBL" id="JAFFZE010000012">
    <property type="protein sequence ID" value="MCT2584526.1"/>
    <property type="molecule type" value="Genomic_DNA"/>
</dbReference>
<accession>A0ABT2J9I2</accession>
<dbReference type="Proteomes" id="UP001156441">
    <property type="component" value="Unassembled WGS sequence"/>
</dbReference>
<evidence type="ECO:0008006" key="3">
    <source>
        <dbReference type="Google" id="ProtNLM"/>
    </source>
</evidence>
<comment type="caution">
    <text evidence="1">The sequence shown here is derived from an EMBL/GenBank/DDBJ whole genome shotgun (WGS) entry which is preliminary data.</text>
</comment>
<proteinExistence type="predicted"/>